<evidence type="ECO:0000256" key="2">
    <source>
        <dbReference type="ARBA" id="ARBA00022777"/>
    </source>
</evidence>
<proteinExistence type="predicted"/>
<keyword evidence="7" id="KW-1185">Reference proteome</keyword>
<evidence type="ECO:0000256" key="1">
    <source>
        <dbReference type="ARBA" id="ARBA00022679"/>
    </source>
</evidence>
<accession>A0A6N7S407</accession>
<dbReference type="InterPro" id="IPR002139">
    <property type="entry name" value="Ribo/fructo_kinase"/>
</dbReference>
<dbReference type="AlphaFoldDB" id="A0A6N7S407"/>
<keyword evidence="1" id="KW-0808">Transferase</keyword>
<dbReference type="Pfam" id="PF00294">
    <property type="entry name" value="PfkB"/>
    <property type="match status" value="1"/>
</dbReference>
<keyword evidence="2 4" id="KW-0418">Kinase</keyword>
<dbReference type="GO" id="GO:0006796">
    <property type="term" value="P:phosphate-containing compound metabolic process"/>
    <property type="evidence" value="ECO:0007669"/>
    <property type="project" value="UniProtKB-ARBA"/>
</dbReference>
<evidence type="ECO:0000313" key="4">
    <source>
        <dbReference type="EMBL" id="MSA88248.1"/>
    </source>
</evidence>
<gene>
    <name evidence="5" type="ORF">GKD88_02555</name>
    <name evidence="4" type="ORF">GKE08_02755</name>
</gene>
<dbReference type="PANTHER" id="PTHR10584">
    <property type="entry name" value="SUGAR KINASE"/>
    <property type="match status" value="1"/>
</dbReference>
<evidence type="ECO:0000313" key="6">
    <source>
        <dbReference type="Proteomes" id="UP000433575"/>
    </source>
</evidence>
<dbReference type="Proteomes" id="UP000480929">
    <property type="component" value="Unassembled WGS sequence"/>
</dbReference>
<feature type="domain" description="Carbohydrate kinase PfkB" evidence="3">
    <location>
        <begin position="12"/>
        <end position="297"/>
    </location>
</feature>
<comment type="caution">
    <text evidence="4">The sequence shown here is derived from an EMBL/GenBank/DDBJ whole genome shotgun (WGS) entry which is preliminary data.</text>
</comment>
<dbReference type="EMBL" id="WKPJ01000002">
    <property type="protein sequence ID" value="MSA88248.1"/>
    <property type="molecule type" value="Genomic_DNA"/>
</dbReference>
<organism evidence="4 6">
    <name type="scientific">Holdemania massiliensis</name>
    <dbReference type="NCBI Taxonomy" id="1468449"/>
    <lineage>
        <taxon>Bacteria</taxon>
        <taxon>Bacillati</taxon>
        <taxon>Bacillota</taxon>
        <taxon>Erysipelotrichia</taxon>
        <taxon>Erysipelotrichales</taxon>
        <taxon>Erysipelotrichaceae</taxon>
        <taxon>Holdemania</taxon>
    </lineage>
</organism>
<dbReference type="InterPro" id="IPR011611">
    <property type="entry name" value="PfkB_dom"/>
</dbReference>
<evidence type="ECO:0000313" key="7">
    <source>
        <dbReference type="Proteomes" id="UP000480929"/>
    </source>
</evidence>
<evidence type="ECO:0000313" key="5">
    <source>
        <dbReference type="EMBL" id="MSC32003.1"/>
    </source>
</evidence>
<dbReference type="GO" id="GO:0005829">
    <property type="term" value="C:cytosol"/>
    <property type="evidence" value="ECO:0007669"/>
    <property type="project" value="TreeGrafter"/>
</dbReference>
<dbReference type="InterPro" id="IPR029056">
    <property type="entry name" value="Ribokinase-like"/>
</dbReference>
<sequence length="320" mass="34717">MENKGNAEMKTTLILGSTVIDMIVRVPHLPVTQEDLNTRSMTMALGGCAYNVARMLRLFQLPIMHCSPTGDGLFGQITEKLLNEEGLHPAVRVKGQDNGCCLCLVEDSGERTFLSTHGAEYGFDEQWLADLDPAQLDYIYVCGIELEEPTGLAMLNWIHTHPGPQVFFAPGARLMHLDDRRWQAIAECHPILHLNEAEAFWLSGKQEIRSAAAVLRERFKNAVIITQGAEGAACCSASGDFCQIQGQSTVVVDTIGAGDCHAGTILAGLKQGWPLEAAAALANVMAAKVVSSPSARLDEAEFQDVLTTWKQKNGKDLPSA</sequence>
<dbReference type="PRINTS" id="PR00990">
    <property type="entry name" value="RIBOKINASE"/>
</dbReference>
<evidence type="ECO:0000259" key="3">
    <source>
        <dbReference type="Pfam" id="PF00294"/>
    </source>
</evidence>
<protein>
    <submittedName>
        <fullName evidence="4">Carbohydrate kinase family protein</fullName>
    </submittedName>
</protein>
<dbReference type="GO" id="GO:0016301">
    <property type="term" value="F:kinase activity"/>
    <property type="evidence" value="ECO:0007669"/>
    <property type="project" value="UniProtKB-KW"/>
</dbReference>
<reference evidence="6 7" key="1">
    <citation type="journal article" date="2019" name="Nat. Med.">
        <title>A library of human gut bacterial isolates paired with longitudinal multiomics data enables mechanistic microbiome research.</title>
        <authorList>
            <person name="Poyet M."/>
            <person name="Groussin M."/>
            <person name="Gibbons S.M."/>
            <person name="Avila-Pacheco J."/>
            <person name="Jiang X."/>
            <person name="Kearney S.M."/>
            <person name="Perrotta A.R."/>
            <person name="Berdy B."/>
            <person name="Zhao S."/>
            <person name="Lieberman T.D."/>
            <person name="Swanson P.K."/>
            <person name="Smith M."/>
            <person name="Roesemann S."/>
            <person name="Alexander J.E."/>
            <person name="Rich S.A."/>
            <person name="Livny J."/>
            <person name="Vlamakis H."/>
            <person name="Clish C."/>
            <person name="Bullock K."/>
            <person name="Deik A."/>
            <person name="Scott J."/>
            <person name="Pierce K.A."/>
            <person name="Xavier R.J."/>
            <person name="Alm E.J."/>
        </authorList>
    </citation>
    <scope>NUCLEOTIDE SEQUENCE [LARGE SCALE GENOMIC DNA]</scope>
    <source>
        <strain evidence="4 6">BIOML-A4</strain>
        <strain evidence="5 7">BIOML-A5</strain>
    </source>
</reference>
<dbReference type="EMBL" id="WKPI01000002">
    <property type="protein sequence ID" value="MSC32003.1"/>
    <property type="molecule type" value="Genomic_DNA"/>
</dbReference>
<dbReference type="OrthoDB" id="9775849at2"/>
<dbReference type="Proteomes" id="UP000433575">
    <property type="component" value="Unassembled WGS sequence"/>
</dbReference>
<dbReference type="SUPFAM" id="SSF53613">
    <property type="entry name" value="Ribokinase-like"/>
    <property type="match status" value="1"/>
</dbReference>
<dbReference type="Gene3D" id="3.40.1190.20">
    <property type="match status" value="1"/>
</dbReference>
<dbReference type="PANTHER" id="PTHR10584:SF166">
    <property type="entry name" value="RIBOKINASE"/>
    <property type="match status" value="1"/>
</dbReference>
<name>A0A6N7S407_9FIRM</name>